<dbReference type="GO" id="GO:0005886">
    <property type="term" value="C:plasma membrane"/>
    <property type="evidence" value="ECO:0007669"/>
    <property type="project" value="UniProtKB-SubCell"/>
</dbReference>
<evidence type="ECO:0000313" key="9">
    <source>
        <dbReference type="EMBL" id="RLY02802.1"/>
    </source>
</evidence>
<evidence type="ECO:0000256" key="2">
    <source>
        <dbReference type="ARBA" id="ARBA00007935"/>
    </source>
</evidence>
<accession>A0A3L9DUF0</accession>
<keyword evidence="3" id="KW-0813">Transport</keyword>
<feature type="transmembrane region" description="Helical" evidence="8">
    <location>
        <begin position="295"/>
        <end position="316"/>
    </location>
</feature>
<keyword evidence="10" id="KW-1185">Reference proteome</keyword>
<dbReference type="InterPro" id="IPR037294">
    <property type="entry name" value="ABC_BtuC-like"/>
</dbReference>
<dbReference type="GO" id="GO:0033214">
    <property type="term" value="P:siderophore-iron import into cell"/>
    <property type="evidence" value="ECO:0007669"/>
    <property type="project" value="TreeGrafter"/>
</dbReference>
<dbReference type="Gene3D" id="1.10.3470.10">
    <property type="entry name" value="ABC transporter involved in vitamin B12 uptake, BtuC"/>
    <property type="match status" value="1"/>
</dbReference>
<proteinExistence type="inferred from homology"/>
<feature type="transmembrane region" description="Helical" evidence="8">
    <location>
        <begin position="12"/>
        <end position="34"/>
    </location>
</feature>
<reference evidence="9 10" key="1">
    <citation type="submission" date="2018-10" db="EMBL/GenBank/DDBJ databases">
        <title>Streptococcus hillyeri sp. nov., isolated from equine tracheal sample.</title>
        <authorList>
            <person name="Macfadyen A.C."/>
            <person name="Waller A."/>
            <person name="Paterson G.K."/>
        </authorList>
    </citation>
    <scope>NUCLEOTIDE SEQUENCE [LARGE SCALE GENOMIC DNA]</scope>
    <source>
        <strain evidence="9 10">28462</strain>
    </source>
</reference>
<evidence type="ECO:0000256" key="4">
    <source>
        <dbReference type="ARBA" id="ARBA00022475"/>
    </source>
</evidence>
<sequence>MGKMQSKRRQLLWLLIILAIGCAVLYTYPFGGRVVPYILKLRLRKVLTYALVAVIASFSTISFQTITGNRFLTPSVLGLESLYVLMQSVYLFFYWKWIEQQAPNPIVEFLVVLLIQLLFFGLLQPIIRNLLTKGFGTILLICMSLGTLFRSFSTYLQVLMDPNEYDKLQGKLFASLQHVNTDVLAIVTVLVASSAIFLYRKSAILNVFYLGKSNATLLGVDVEKTQQTVLWVVVLLVSASTAMVGPMSFFGFMVVNIVHQLLNYYEHKWLFGVASLLGFVVLVIGQGVLERLFNYQITIAMLVELLGGAFFFYLLYKERMTS</sequence>
<dbReference type="SUPFAM" id="SSF81345">
    <property type="entry name" value="ABC transporter involved in vitamin B12 uptake, BtuC"/>
    <property type="match status" value="1"/>
</dbReference>
<dbReference type="Pfam" id="PF01032">
    <property type="entry name" value="FecCD"/>
    <property type="match status" value="1"/>
</dbReference>
<comment type="similarity">
    <text evidence="2">Belongs to the binding-protein-dependent transport system permease family. FecCD subfamily.</text>
</comment>
<evidence type="ECO:0000256" key="8">
    <source>
        <dbReference type="SAM" id="Phobius"/>
    </source>
</evidence>
<dbReference type="AlphaFoldDB" id="A0A3L9DUF0"/>
<dbReference type="PROSITE" id="PS51257">
    <property type="entry name" value="PROKAR_LIPOPROTEIN"/>
    <property type="match status" value="1"/>
</dbReference>
<feature type="transmembrane region" description="Helical" evidence="8">
    <location>
        <begin position="72"/>
        <end position="94"/>
    </location>
</feature>
<protein>
    <submittedName>
        <fullName evidence="9">Ferrichrome ABC transporter permease</fullName>
    </submittedName>
</protein>
<dbReference type="OrthoDB" id="9796260at2"/>
<keyword evidence="7 8" id="KW-0472">Membrane</keyword>
<feature type="transmembrane region" description="Helical" evidence="8">
    <location>
        <begin position="269"/>
        <end position="289"/>
    </location>
</feature>
<feature type="transmembrane region" description="Helical" evidence="8">
    <location>
        <begin position="106"/>
        <end position="126"/>
    </location>
</feature>
<dbReference type="InterPro" id="IPR000522">
    <property type="entry name" value="ABC_transptr_permease_BtuC"/>
</dbReference>
<dbReference type="RefSeq" id="WP_121835846.1">
    <property type="nucleotide sequence ID" value="NZ_CP163513.1"/>
</dbReference>
<dbReference type="PANTHER" id="PTHR30472">
    <property type="entry name" value="FERRIC ENTEROBACTIN TRANSPORT SYSTEM PERMEASE PROTEIN"/>
    <property type="match status" value="1"/>
</dbReference>
<dbReference type="EMBL" id="RCVM01000012">
    <property type="protein sequence ID" value="RLY02802.1"/>
    <property type="molecule type" value="Genomic_DNA"/>
</dbReference>
<gene>
    <name evidence="9" type="ORF">EAF07_06825</name>
</gene>
<evidence type="ECO:0000256" key="1">
    <source>
        <dbReference type="ARBA" id="ARBA00004651"/>
    </source>
</evidence>
<dbReference type="Proteomes" id="UP000279194">
    <property type="component" value="Unassembled WGS sequence"/>
</dbReference>
<keyword evidence="4" id="KW-1003">Cell membrane</keyword>
<name>A0A3L9DUF0_9STRE</name>
<feature type="transmembrane region" description="Helical" evidence="8">
    <location>
        <begin position="46"/>
        <end position="66"/>
    </location>
</feature>
<evidence type="ECO:0000256" key="5">
    <source>
        <dbReference type="ARBA" id="ARBA00022692"/>
    </source>
</evidence>
<keyword evidence="5 8" id="KW-0812">Transmembrane</keyword>
<organism evidence="9 10">
    <name type="scientific">Streptococcus hillyeri</name>
    <dbReference type="NCBI Taxonomy" id="2282420"/>
    <lineage>
        <taxon>Bacteria</taxon>
        <taxon>Bacillati</taxon>
        <taxon>Bacillota</taxon>
        <taxon>Bacilli</taxon>
        <taxon>Lactobacillales</taxon>
        <taxon>Streptococcaceae</taxon>
        <taxon>Streptococcus</taxon>
    </lineage>
</organism>
<keyword evidence="6 8" id="KW-1133">Transmembrane helix</keyword>
<evidence type="ECO:0000313" key="10">
    <source>
        <dbReference type="Proteomes" id="UP000279194"/>
    </source>
</evidence>
<dbReference type="PANTHER" id="PTHR30472:SF19">
    <property type="entry name" value="PETROBACTIN IMPORT SYSTEM PERMEASE PROTEIN YCLO"/>
    <property type="match status" value="1"/>
</dbReference>
<feature type="transmembrane region" description="Helical" evidence="8">
    <location>
        <begin position="138"/>
        <end position="158"/>
    </location>
</feature>
<comment type="caution">
    <text evidence="9">The sequence shown here is derived from an EMBL/GenBank/DDBJ whole genome shotgun (WGS) entry which is preliminary data.</text>
</comment>
<feature type="transmembrane region" description="Helical" evidence="8">
    <location>
        <begin position="229"/>
        <end position="257"/>
    </location>
</feature>
<dbReference type="GO" id="GO:0022857">
    <property type="term" value="F:transmembrane transporter activity"/>
    <property type="evidence" value="ECO:0007669"/>
    <property type="project" value="InterPro"/>
</dbReference>
<evidence type="ECO:0000256" key="7">
    <source>
        <dbReference type="ARBA" id="ARBA00023136"/>
    </source>
</evidence>
<feature type="transmembrane region" description="Helical" evidence="8">
    <location>
        <begin position="179"/>
        <end position="199"/>
    </location>
</feature>
<comment type="subcellular location">
    <subcellularLocation>
        <location evidence="1">Cell membrane</location>
        <topology evidence="1">Multi-pass membrane protein</topology>
    </subcellularLocation>
</comment>
<evidence type="ECO:0000256" key="3">
    <source>
        <dbReference type="ARBA" id="ARBA00022448"/>
    </source>
</evidence>
<evidence type="ECO:0000256" key="6">
    <source>
        <dbReference type="ARBA" id="ARBA00022989"/>
    </source>
</evidence>